<gene>
    <name evidence="3" type="ORF">MUY34_01500</name>
</gene>
<organism evidence="3 4">
    <name type="scientific">Psychroserpens algicola</name>
    <dbReference type="NCBI Taxonomy" id="1719034"/>
    <lineage>
        <taxon>Bacteria</taxon>
        <taxon>Pseudomonadati</taxon>
        <taxon>Bacteroidota</taxon>
        <taxon>Flavobacteriia</taxon>
        <taxon>Flavobacteriales</taxon>
        <taxon>Flavobacteriaceae</taxon>
        <taxon>Psychroserpens</taxon>
    </lineage>
</organism>
<feature type="domain" description="DUF4296" evidence="2">
    <location>
        <begin position="25"/>
        <end position="106"/>
    </location>
</feature>
<keyword evidence="4" id="KW-1185">Reference proteome</keyword>
<proteinExistence type="predicted"/>
<dbReference type="RefSeq" id="WP_248411650.1">
    <property type="nucleotide sequence ID" value="NZ_JALPQF010000001.1"/>
</dbReference>
<dbReference type="PROSITE" id="PS51257">
    <property type="entry name" value="PROKAR_LIPOPROTEIN"/>
    <property type="match status" value="1"/>
</dbReference>
<name>A0ABT0H4I0_9FLAO</name>
<evidence type="ECO:0000313" key="3">
    <source>
        <dbReference type="EMBL" id="MCK8479273.1"/>
    </source>
</evidence>
<dbReference type="EMBL" id="JALPQF010000001">
    <property type="protein sequence ID" value="MCK8479273.1"/>
    <property type="molecule type" value="Genomic_DNA"/>
</dbReference>
<sequence length="160" mass="18692">MKRILIVLVIISFFGCYSDSKPKKPENLISKDKMANILYDVFILNAAKGSNKSILEAQGIYPENYVFEKYNIDSLQFALSNDYYGFYVEEYESIIARVEKRIDNDKITYKALAEKEEKDKQRKRDSIRALSDSTKIKSIKKPVQKEKKVDYKDYIDESSK</sequence>
<dbReference type="InterPro" id="IPR025381">
    <property type="entry name" value="DUF4296"/>
</dbReference>
<reference evidence="3" key="1">
    <citation type="submission" date="2022-04" db="EMBL/GenBank/DDBJ databases">
        <authorList>
            <person name="Ren T."/>
        </authorList>
    </citation>
    <scope>NUCLEOTIDE SEQUENCE</scope>
    <source>
        <strain evidence="3">F63249</strain>
    </source>
</reference>
<dbReference type="Proteomes" id="UP001203687">
    <property type="component" value="Unassembled WGS sequence"/>
</dbReference>
<feature type="coiled-coil region" evidence="1">
    <location>
        <begin position="88"/>
        <end position="115"/>
    </location>
</feature>
<protein>
    <submittedName>
        <fullName evidence="3">DUF4296 domain-containing protein</fullName>
    </submittedName>
</protein>
<accession>A0ABT0H4I0</accession>
<comment type="caution">
    <text evidence="3">The sequence shown here is derived from an EMBL/GenBank/DDBJ whole genome shotgun (WGS) entry which is preliminary data.</text>
</comment>
<evidence type="ECO:0000259" key="2">
    <source>
        <dbReference type="Pfam" id="PF14129"/>
    </source>
</evidence>
<dbReference type="Pfam" id="PF14129">
    <property type="entry name" value="DUF4296"/>
    <property type="match status" value="1"/>
</dbReference>
<keyword evidence="1" id="KW-0175">Coiled coil</keyword>
<evidence type="ECO:0000313" key="4">
    <source>
        <dbReference type="Proteomes" id="UP001203687"/>
    </source>
</evidence>
<evidence type="ECO:0000256" key="1">
    <source>
        <dbReference type="SAM" id="Coils"/>
    </source>
</evidence>